<dbReference type="RefSeq" id="WP_100264924.1">
    <property type="nucleotide sequence ID" value="NZ_CP018800.1"/>
</dbReference>
<dbReference type="Proteomes" id="UP000231637">
    <property type="component" value="Chromosome"/>
</dbReference>
<accession>A0A2K8L2C3</accession>
<dbReference type="InterPro" id="IPR050484">
    <property type="entry name" value="Transf_Hexapept/Carb_Anhydrase"/>
</dbReference>
<reference evidence="1 2" key="1">
    <citation type="submission" date="2016-12" db="EMBL/GenBank/DDBJ databases">
        <title>Isolation and genomic insights into novel planktonic Zetaproteobacteria from stratified waters of the Chesapeake Bay.</title>
        <authorList>
            <person name="McAllister S.M."/>
            <person name="Kato S."/>
            <person name="Chan C.S."/>
            <person name="Chiu B.K."/>
            <person name="Field E.K."/>
        </authorList>
    </citation>
    <scope>NUCLEOTIDE SEQUENCE [LARGE SCALE GENOMIC DNA]</scope>
    <source>
        <strain evidence="1 2">CP-8</strain>
    </source>
</reference>
<keyword evidence="1" id="KW-0808">Transferase</keyword>
<dbReference type="AlphaFoldDB" id="A0A2K8L2C3"/>
<dbReference type="Gene3D" id="2.160.10.10">
    <property type="entry name" value="Hexapeptide repeat proteins"/>
    <property type="match status" value="1"/>
</dbReference>
<dbReference type="GO" id="GO:0016740">
    <property type="term" value="F:transferase activity"/>
    <property type="evidence" value="ECO:0007669"/>
    <property type="project" value="UniProtKB-KW"/>
</dbReference>
<name>A0A2K8L2C3_9PROT</name>
<evidence type="ECO:0000313" key="2">
    <source>
        <dbReference type="Proteomes" id="UP000231637"/>
    </source>
</evidence>
<dbReference type="SUPFAM" id="SSF51161">
    <property type="entry name" value="Trimeric LpxA-like enzymes"/>
    <property type="match status" value="1"/>
</dbReference>
<dbReference type="PANTHER" id="PTHR13061:SF56">
    <property type="entry name" value="PROTEIN YRDA"/>
    <property type="match status" value="1"/>
</dbReference>
<proteinExistence type="predicted"/>
<dbReference type="EMBL" id="CP018800">
    <property type="protein sequence ID" value="ATX81465.1"/>
    <property type="molecule type" value="Genomic_DNA"/>
</dbReference>
<dbReference type="InterPro" id="IPR047324">
    <property type="entry name" value="LbH_gamma_CA-like"/>
</dbReference>
<protein>
    <submittedName>
        <fullName evidence="1">Carbonic anhydrase or acetyltransferase, isoleucine patch superfamily</fullName>
    </submittedName>
</protein>
<gene>
    <name evidence="1" type="ORF">Ga0123462_0595</name>
</gene>
<sequence length="170" mass="18702">MIRPYLHWNPIIDESAYIADSADVIGRVKIGADSSIWYQAVLRGDVHDIEIGERSNIQDHCILHTSGGVSPCVVGNDVTVGHRVILHGCEIQDRCLVGMGSTIMDQAVLEEGCFLAAGSLVTERKVLRGGYLYAGFPAKERRELSNEEKDFLNRAAAHYVEVARNHQASV</sequence>
<keyword evidence="2" id="KW-1185">Reference proteome</keyword>
<dbReference type="CDD" id="cd04645">
    <property type="entry name" value="LbH_gamma_CA_like"/>
    <property type="match status" value="1"/>
</dbReference>
<evidence type="ECO:0000313" key="1">
    <source>
        <dbReference type="EMBL" id="ATX81465.1"/>
    </source>
</evidence>
<dbReference type="KEGG" id="mfn:Ga0123462_0595"/>
<dbReference type="OrthoDB" id="5294899at2"/>
<dbReference type="PANTHER" id="PTHR13061">
    <property type="entry name" value="DYNACTIN SUBUNIT P25"/>
    <property type="match status" value="1"/>
</dbReference>
<dbReference type="InterPro" id="IPR011004">
    <property type="entry name" value="Trimer_LpxA-like_sf"/>
</dbReference>
<organism evidence="1 2">
    <name type="scientific">Mariprofundus ferrinatatus</name>
    <dbReference type="NCBI Taxonomy" id="1921087"/>
    <lineage>
        <taxon>Bacteria</taxon>
        <taxon>Pseudomonadati</taxon>
        <taxon>Pseudomonadota</taxon>
        <taxon>Candidatius Mariprofundia</taxon>
        <taxon>Mariprofundales</taxon>
        <taxon>Mariprofundaceae</taxon>
        <taxon>Mariprofundus</taxon>
    </lineage>
</organism>